<accession>A0A2P2QQN5</accession>
<sequence length="56" mass="6573">MLSSTFTRTEKQGFPLLFPNNIRQYSFPLFGKDHMNDQCRTRPVKLATFITPSKHK</sequence>
<evidence type="ECO:0000313" key="1">
    <source>
        <dbReference type="EMBL" id="MBX69329.1"/>
    </source>
</evidence>
<name>A0A2P2QQN5_RHIMU</name>
<proteinExistence type="predicted"/>
<protein>
    <submittedName>
        <fullName evidence="1">Uncharacterized protein</fullName>
    </submittedName>
</protein>
<organism evidence="1">
    <name type="scientific">Rhizophora mucronata</name>
    <name type="common">Asiatic mangrove</name>
    <dbReference type="NCBI Taxonomy" id="61149"/>
    <lineage>
        <taxon>Eukaryota</taxon>
        <taxon>Viridiplantae</taxon>
        <taxon>Streptophyta</taxon>
        <taxon>Embryophyta</taxon>
        <taxon>Tracheophyta</taxon>
        <taxon>Spermatophyta</taxon>
        <taxon>Magnoliopsida</taxon>
        <taxon>eudicotyledons</taxon>
        <taxon>Gunneridae</taxon>
        <taxon>Pentapetalae</taxon>
        <taxon>rosids</taxon>
        <taxon>fabids</taxon>
        <taxon>Malpighiales</taxon>
        <taxon>Rhizophoraceae</taxon>
        <taxon>Rhizophora</taxon>
    </lineage>
</organism>
<dbReference type="EMBL" id="GGEC01088845">
    <property type="protein sequence ID" value="MBX69329.1"/>
    <property type="molecule type" value="Transcribed_RNA"/>
</dbReference>
<dbReference type="AlphaFoldDB" id="A0A2P2QQN5"/>
<reference evidence="1" key="1">
    <citation type="submission" date="2018-02" db="EMBL/GenBank/DDBJ databases">
        <title>Rhizophora mucronata_Transcriptome.</title>
        <authorList>
            <person name="Meera S.P."/>
            <person name="Sreeshan A."/>
            <person name="Augustine A."/>
        </authorList>
    </citation>
    <scope>NUCLEOTIDE SEQUENCE</scope>
    <source>
        <tissue evidence="1">Leaf</tissue>
    </source>
</reference>